<dbReference type="EMBL" id="GBRH01164348">
    <property type="protein sequence ID" value="JAE33548.1"/>
    <property type="molecule type" value="Transcribed_RNA"/>
</dbReference>
<protein>
    <submittedName>
        <fullName evidence="1">Uncharacterized protein</fullName>
    </submittedName>
</protein>
<reference evidence="1" key="2">
    <citation type="journal article" date="2015" name="Data Brief">
        <title>Shoot transcriptome of the giant reed, Arundo donax.</title>
        <authorList>
            <person name="Barrero R.A."/>
            <person name="Guerrero F.D."/>
            <person name="Moolhuijzen P."/>
            <person name="Goolsby J.A."/>
            <person name="Tidwell J."/>
            <person name="Bellgard S.E."/>
            <person name="Bellgard M.I."/>
        </authorList>
    </citation>
    <scope>NUCLEOTIDE SEQUENCE</scope>
    <source>
        <tissue evidence="1">Shoot tissue taken approximately 20 cm above the soil surface</tissue>
    </source>
</reference>
<accession>A0A0A9HL00</accession>
<dbReference type="AlphaFoldDB" id="A0A0A9HL00"/>
<reference evidence="1" key="1">
    <citation type="submission" date="2014-09" db="EMBL/GenBank/DDBJ databases">
        <authorList>
            <person name="Magalhaes I.L.F."/>
            <person name="Oliveira U."/>
            <person name="Santos F.R."/>
            <person name="Vidigal T.H.D.A."/>
            <person name="Brescovit A.D."/>
            <person name="Santos A.J."/>
        </authorList>
    </citation>
    <scope>NUCLEOTIDE SEQUENCE</scope>
    <source>
        <tissue evidence="1">Shoot tissue taken approximately 20 cm above the soil surface</tissue>
    </source>
</reference>
<evidence type="ECO:0000313" key="1">
    <source>
        <dbReference type="EMBL" id="JAE33548.1"/>
    </source>
</evidence>
<sequence length="20" mass="2683">MFKRQLRSRSRRSLMFHWIF</sequence>
<name>A0A0A9HL00_ARUDO</name>
<organism evidence="1">
    <name type="scientific">Arundo donax</name>
    <name type="common">Giant reed</name>
    <name type="synonym">Donax arundinaceus</name>
    <dbReference type="NCBI Taxonomy" id="35708"/>
    <lineage>
        <taxon>Eukaryota</taxon>
        <taxon>Viridiplantae</taxon>
        <taxon>Streptophyta</taxon>
        <taxon>Embryophyta</taxon>
        <taxon>Tracheophyta</taxon>
        <taxon>Spermatophyta</taxon>
        <taxon>Magnoliopsida</taxon>
        <taxon>Liliopsida</taxon>
        <taxon>Poales</taxon>
        <taxon>Poaceae</taxon>
        <taxon>PACMAD clade</taxon>
        <taxon>Arundinoideae</taxon>
        <taxon>Arundineae</taxon>
        <taxon>Arundo</taxon>
    </lineage>
</organism>
<proteinExistence type="predicted"/>